<sequence length="70" mass="7497">MIELRAQQGDTLDLICRRVYGQETAENVAAALDLNPGLADLGVVLPTGTRVRLPDPPTATPTVAVVKLWD</sequence>
<comment type="caution">
    <text evidence="1">The sequence shown here is derived from an EMBL/GenBank/DDBJ whole genome shotgun (WGS) entry which is preliminary data.</text>
</comment>
<reference evidence="1 2" key="1">
    <citation type="submission" date="2020-08" db="EMBL/GenBank/DDBJ databases">
        <title>Genome sequencing of Purple Non-Sulfur Bacteria from various extreme environments.</title>
        <authorList>
            <person name="Mayer M."/>
        </authorList>
    </citation>
    <scope>NUCLEOTIDE SEQUENCE [LARGE SCALE GENOMIC DNA]</scope>
    <source>
        <strain evidence="1 2">JA131</strain>
    </source>
</reference>
<dbReference type="AlphaFoldDB" id="A0A7W6REL2"/>
<organism evidence="1 2">
    <name type="scientific">Roseospira visakhapatnamensis</name>
    <dbReference type="NCBI Taxonomy" id="390880"/>
    <lineage>
        <taxon>Bacteria</taxon>
        <taxon>Pseudomonadati</taxon>
        <taxon>Pseudomonadota</taxon>
        <taxon>Alphaproteobacteria</taxon>
        <taxon>Rhodospirillales</taxon>
        <taxon>Rhodospirillaceae</taxon>
        <taxon>Roseospira</taxon>
    </lineage>
</organism>
<dbReference type="InterPro" id="IPR008861">
    <property type="entry name" value="GpX-like"/>
</dbReference>
<name>A0A7W6REL2_9PROT</name>
<evidence type="ECO:0000313" key="2">
    <source>
        <dbReference type="Proteomes" id="UP000554286"/>
    </source>
</evidence>
<evidence type="ECO:0000313" key="1">
    <source>
        <dbReference type="EMBL" id="MBB4266877.1"/>
    </source>
</evidence>
<dbReference type="Pfam" id="PF05489">
    <property type="entry name" value="Phage_tail_X"/>
    <property type="match status" value="1"/>
</dbReference>
<accession>A0A7W6REL2</accession>
<proteinExistence type="predicted"/>
<keyword evidence="2" id="KW-1185">Reference proteome</keyword>
<dbReference type="EMBL" id="JACIGK010000018">
    <property type="protein sequence ID" value="MBB4266877.1"/>
    <property type="molecule type" value="Genomic_DNA"/>
</dbReference>
<dbReference type="RefSeq" id="WP_221238449.1">
    <property type="nucleotide sequence ID" value="NZ_JACIGK010000018.1"/>
</dbReference>
<gene>
    <name evidence="1" type="ORF">GGD89_002513</name>
</gene>
<protein>
    <submittedName>
        <fullName evidence="1">Phage tail protein X</fullName>
    </submittedName>
</protein>
<dbReference type="Proteomes" id="UP000554286">
    <property type="component" value="Unassembled WGS sequence"/>
</dbReference>